<evidence type="ECO:0000256" key="1">
    <source>
        <dbReference type="PROSITE-ProRule" id="PRU01023"/>
    </source>
</evidence>
<dbReference type="KEGG" id="spu:583012"/>
<sequence length="675" mass="75914">MALWSPQLGQKGSSFGNIPSPAHNRFSPQKVSKSWHSSGVDMESNGNLLDGTILASLESLENNNVTSHLIYHYASQIFNGLSPGPKSDKLSYEKGLEEAKTIPVISVKDSKVKRKIYDLAFETLKYQALLEDVLMDSGFYSYDASAGENHSMIMVILCDMVYRKFAKRSRRQPETCIPYVQEVEDDMLRYNTKLNAALARNRIKYQAASIENLLPAAVREREKCGSQLPCFAWINQLCISVQDAVEELQEEGFRLVSSVDRMVEHHSFVIDHHCANVLMFPASAREEIQESELVRSAKLILQDKTCCLGPHSVKAMLNEGDDIIHTNVGNGWTTAHLATLTNQDNTTIYAFGIKDDEHLEMLEARMGKLRIHNVKFIREDFLLVQPEDKKYKGVKVMMVTPRDSRSGIINPVEYILQEGEDPSILRELSQEGQDLDRIDELALEHMDLLKHALKFYRVQAVVYATTSIMKEENENVVAKSAEFTNGKMSTKNNPYRPVPPVLPLTPHDFEVQNSGKFLRMEPSNVMGGCFVAILSREDEAMSASDVLARAAAKGLCELPDSKEDGDKKKRKGKGQAANKKSRQPKTLAQKVELPKEPKLGKKKPVRTASAMFAHHFNRKESKMSTMARSQCNVPEALNNQPRGVPLTHATIIRIQDKVEVTPMHKKVINHPKPFL</sequence>
<dbReference type="AlphaFoldDB" id="A0A7M7NHH3"/>
<keyword evidence="1" id="KW-0694">RNA-binding</keyword>
<keyword evidence="5" id="KW-1185">Reference proteome</keyword>
<dbReference type="OMA" id="TMHSEHG"/>
<dbReference type="InterPro" id="IPR029063">
    <property type="entry name" value="SAM-dependent_MTases_sf"/>
</dbReference>
<dbReference type="PANTHER" id="PTHR14663">
    <property type="entry name" value="METHYLTRANSFERASE NSUN7-RELATED"/>
    <property type="match status" value="1"/>
</dbReference>
<dbReference type="PROSITE" id="PS51686">
    <property type="entry name" value="SAM_MT_RSMB_NOP"/>
    <property type="match status" value="1"/>
</dbReference>
<keyword evidence="1" id="KW-0949">S-adenosyl-L-methionine</keyword>
<organism evidence="4 5">
    <name type="scientific">Strongylocentrotus purpuratus</name>
    <name type="common">Purple sea urchin</name>
    <dbReference type="NCBI Taxonomy" id="7668"/>
    <lineage>
        <taxon>Eukaryota</taxon>
        <taxon>Metazoa</taxon>
        <taxon>Echinodermata</taxon>
        <taxon>Eleutherozoa</taxon>
        <taxon>Echinozoa</taxon>
        <taxon>Echinoidea</taxon>
        <taxon>Euechinoidea</taxon>
        <taxon>Echinacea</taxon>
        <taxon>Camarodonta</taxon>
        <taxon>Echinidea</taxon>
        <taxon>Strongylocentrotidae</taxon>
        <taxon>Strongylocentrotus</taxon>
    </lineage>
</organism>
<keyword evidence="1" id="KW-0808">Transferase</keyword>
<dbReference type="InterPro" id="IPR042620">
    <property type="entry name" value="NSUN7"/>
</dbReference>
<proteinExistence type="inferred from homology"/>
<dbReference type="InParanoid" id="A0A7M7NHH3"/>
<name>A0A7M7NHH3_STRPU</name>
<dbReference type="GO" id="GO:0008168">
    <property type="term" value="F:methyltransferase activity"/>
    <property type="evidence" value="ECO:0007669"/>
    <property type="project" value="UniProtKB-KW"/>
</dbReference>
<protein>
    <recommendedName>
        <fullName evidence="3">SAM-dependent MTase RsmB/NOP-type domain-containing protein</fullName>
    </recommendedName>
</protein>
<dbReference type="Gene3D" id="3.40.50.150">
    <property type="entry name" value="Vaccinia Virus protein VP39"/>
    <property type="match status" value="1"/>
</dbReference>
<feature type="binding site" evidence="1">
    <location>
        <position position="380"/>
    </location>
    <ligand>
        <name>S-adenosyl-L-methionine</name>
        <dbReference type="ChEBI" id="CHEBI:59789"/>
    </ligand>
</feature>
<dbReference type="Gene3D" id="3.30.70.1170">
    <property type="entry name" value="Sun protein, domain 3"/>
    <property type="match status" value="1"/>
</dbReference>
<dbReference type="GeneID" id="583012"/>
<dbReference type="Proteomes" id="UP000007110">
    <property type="component" value="Unassembled WGS sequence"/>
</dbReference>
<evidence type="ECO:0000256" key="2">
    <source>
        <dbReference type="SAM" id="MobiDB-lite"/>
    </source>
</evidence>
<dbReference type="InterPro" id="IPR001678">
    <property type="entry name" value="MeTrfase_RsmB-F_NOP2_dom"/>
</dbReference>
<evidence type="ECO:0000259" key="3">
    <source>
        <dbReference type="PROSITE" id="PS51686"/>
    </source>
</evidence>
<dbReference type="InterPro" id="IPR049561">
    <property type="entry name" value="NSUN5_7_fdxn-like"/>
</dbReference>
<evidence type="ECO:0000313" key="4">
    <source>
        <dbReference type="EnsemblMetazoa" id="XP_030836682"/>
    </source>
</evidence>
<dbReference type="GO" id="GO:0003723">
    <property type="term" value="F:RNA binding"/>
    <property type="evidence" value="ECO:0007669"/>
    <property type="project" value="UniProtKB-UniRule"/>
</dbReference>
<dbReference type="GO" id="GO:0032259">
    <property type="term" value="P:methylation"/>
    <property type="evidence" value="ECO:0007669"/>
    <property type="project" value="UniProtKB-KW"/>
</dbReference>
<dbReference type="PANTHER" id="PTHR14663:SF2">
    <property type="entry name" value="METHYLTRANSFERASE NSUN7-RELATED"/>
    <property type="match status" value="1"/>
</dbReference>
<reference evidence="5" key="1">
    <citation type="submission" date="2015-02" db="EMBL/GenBank/DDBJ databases">
        <title>Genome sequencing for Strongylocentrotus purpuratus.</title>
        <authorList>
            <person name="Murali S."/>
            <person name="Liu Y."/>
            <person name="Vee V."/>
            <person name="English A."/>
            <person name="Wang M."/>
            <person name="Skinner E."/>
            <person name="Han Y."/>
            <person name="Muzny D.M."/>
            <person name="Worley K.C."/>
            <person name="Gibbs R.A."/>
        </authorList>
    </citation>
    <scope>NUCLEOTIDE SEQUENCE</scope>
</reference>
<dbReference type="SUPFAM" id="SSF53335">
    <property type="entry name" value="S-adenosyl-L-methionine-dependent methyltransferases"/>
    <property type="match status" value="1"/>
</dbReference>
<feature type="compositionally biased region" description="Basic residues" evidence="2">
    <location>
        <begin position="568"/>
        <end position="583"/>
    </location>
</feature>
<dbReference type="RefSeq" id="XP_030836682.1">
    <property type="nucleotide sequence ID" value="XM_030980822.1"/>
</dbReference>
<evidence type="ECO:0000313" key="5">
    <source>
        <dbReference type="Proteomes" id="UP000007110"/>
    </source>
</evidence>
<dbReference type="OrthoDB" id="6817893at2759"/>
<dbReference type="CTD" id="79730"/>
<keyword evidence="1" id="KW-0489">Methyltransferase</keyword>
<reference evidence="4" key="2">
    <citation type="submission" date="2021-01" db="UniProtKB">
        <authorList>
            <consortium name="EnsemblMetazoa"/>
        </authorList>
    </citation>
    <scope>IDENTIFICATION</scope>
</reference>
<accession>A0A7M7NHH3</accession>
<feature type="region of interest" description="Disordered" evidence="2">
    <location>
        <begin position="1"/>
        <end position="39"/>
    </location>
</feature>
<feature type="region of interest" description="Disordered" evidence="2">
    <location>
        <begin position="558"/>
        <end position="586"/>
    </location>
</feature>
<feature type="domain" description="SAM-dependent MTase RsmB/NOP-type" evidence="3">
    <location>
        <begin position="220"/>
        <end position="537"/>
    </location>
</feature>
<comment type="caution">
    <text evidence="1">Lacks conserved residue(s) required for the propagation of feature annotation.</text>
</comment>
<comment type="similarity">
    <text evidence="1">Belongs to the class I-like SAM-binding methyltransferase superfamily. RsmB/NOP family.</text>
</comment>
<dbReference type="EnsemblMetazoa" id="XM_030980822">
    <property type="protein sequence ID" value="XP_030836682"/>
    <property type="gene ID" value="LOC583012"/>
</dbReference>
<feature type="compositionally biased region" description="Polar residues" evidence="2">
    <location>
        <begin position="26"/>
        <end position="37"/>
    </location>
</feature>
<feature type="compositionally biased region" description="Polar residues" evidence="2">
    <location>
        <begin position="7"/>
        <end position="17"/>
    </location>
</feature>
<dbReference type="Pfam" id="PF21148">
    <property type="entry name" value="NSUN5_fdxn-like"/>
    <property type="match status" value="1"/>
</dbReference>